<dbReference type="Proteomes" id="UP000250140">
    <property type="component" value="Unassembled WGS sequence"/>
</dbReference>
<evidence type="ECO:0000313" key="3">
    <source>
        <dbReference type="Proteomes" id="UP000250140"/>
    </source>
</evidence>
<dbReference type="OrthoDB" id="5396at2759"/>
<dbReference type="GO" id="GO:0004061">
    <property type="term" value="F:arylformamidase activity"/>
    <property type="evidence" value="ECO:0007669"/>
    <property type="project" value="InterPro"/>
</dbReference>
<dbReference type="Gene3D" id="3.50.30.50">
    <property type="entry name" value="Putative cyclase"/>
    <property type="match status" value="1"/>
</dbReference>
<proteinExistence type="inferred from homology"/>
<organism evidence="2 3">
    <name type="scientific">Glonium stellatum</name>
    <dbReference type="NCBI Taxonomy" id="574774"/>
    <lineage>
        <taxon>Eukaryota</taxon>
        <taxon>Fungi</taxon>
        <taxon>Dikarya</taxon>
        <taxon>Ascomycota</taxon>
        <taxon>Pezizomycotina</taxon>
        <taxon>Dothideomycetes</taxon>
        <taxon>Pleosporomycetidae</taxon>
        <taxon>Gloniales</taxon>
        <taxon>Gloniaceae</taxon>
        <taxon>Glonium</taxon>
    </lineage>
</organism>
<keyword evidence="3" id="KW-1185">Reference proteome</keyword>
<dbReference type="InterPro" id="IPR037175">
    <property type="entry name" value="KFase_sf"/>
</dbReference>
<evidence type="ECO:0000256" key="1">
    <source>
        <dbReference type="ARBA" id="ARBA00007865"/>
    </source>
</evidence>
<dbReference type="PANTHER" id="PTHR34861:SF8">
    <property type="entry name" value="CYCLASE"/>
    <property type="match status" value="1"/>
</dbReference>
<reference evidence="2 3" key="1">
    <citation type="journal article" date="2016" name="Nat. Commun.">
        <title>Ectomycorrhizal ecology is imprinted in the genome of the dominant symbiotic fungus Cenococcum geophilum.</title>
        <authorList>
            <consortium name="DOE Joint Genome Institute"/>
            <person name="Peter M."/>
            <person name="Kohler A."/>
            <person name="Ohm R.A."/>
            <person name="Kuo A."/>
            <person name="Krutzmann J."/>
            <person name="Morin E."/>
            <person name="Arend M."/>
            <person name="Barry K.W."/>
            <person name="Binder M."/>
            <person name="Choi C."/>
            <person name="Clum A."/>
            <person name="Copeland A."/>
            <person name="Grisel N."/>
            <person name="Haridas S."/>
            <person name="Kipfer T."/>
            <person name="LaButti K."/>
            <person name="Lindquist E."/>
            <person name="Lipzen A."/>
            <person name="Maire R."/>
            <person name="Meier B."/>
            <person name="Mihaltcheva S."/>
            <person name="Molinier V."/>
            <person name="Murat C."/>
            <person name="Poggeler S."/>
            <person name="Quandt C.A."/>
            <person name="Sperisen C."/>
            <person name="Tritt A."/>
            <person name="Tisserant E."/>
            <person name="Crous P.W."/>
            <person name="Henrissat B."/>
            <person name="Nehls U."/>
            <person name="Egli S."/>
            <person name="Spatafora J.W."/>
            <person name="Grigoriev I.V."/>
            <person name="Martin F.M."/>
        </authorList>
    </citation>
    <scope>NUCLEOTIDE SEQUENCE [LARGE SCALE GENOMIC DNA]</scope>
    <source>
        <strain evidence="2 3">CBS 207.34</strain>
    </source>
</reference>
<dbReference type="SUPFAM" id="SSF102198">
    <property type="entry name" value="Putative cyclase"/>
    <property type="match status" value="1"/>
</dbReference>
<sequence length="326" mass="36388">MSTKSPFDVPFDELPDRKRVWVGEPGSAQEGLGKLAILTPDIVSKAAASEIRTGRRITLGWDLTKLEVAGFNRQPCEHRIVPLLDGFAFDDIYTFNPQQSSQWDGLRHFSQPVPGKPATERVFYGGTTVAEILDRSNTRIGMQHWAKEGIAGRGVLIDYASWAEKKGIEYTAFSLHEIRLEDIRAIAKECNITFQKGDILFIRIGVTKEWDTKMTPAQKNAYATSSSPQHAGVEATEDVLRWLWNEGFAAVAGDAISWEVYPPRTPDLFLHEYLLAGWGVPIGEMFDLEDLSKMCQYLGRWSFFVASVPLNMPGGVSSPPNCMAIF</sequence>
<dbReference type="AlphaFoldDB" id="A0A8E2EYZ3"/>
<name>A0A8E2EYZ3_9PEZI</name>
<dbReference type="GO" id="GO:0019441">
    <property type="term" value="P:L-tryptophan catabolic process to kynurenine"/>
    <property type="evidence" value="ECO:0007669"/>
    <property type="project" value="InterPro"/>
</dbReference>
<evidence type="ECO:0008006" key="4">
    <source>
        <dbReference type="Google" id="ProtNLM"/>
    </source>
</evidence>
<gene>
    <name evidence="2" type="ORF">AOQ84DRAFT_62380</name>
</gene>
<protein>
    <recommendedName>
        <fullName evidence="4">Cyclase</fullName>
    </recommendedName>
</protein>
<accession>A0A8E2EYZ3</accession>
<evidence type="ECO:0000313" key="2">
    <source>
        <dbReference type="EMBL" id="OCL07238.1"/>
    </source>
</evidence>
<dbReference type="EMBL" id="KV749910">
    <property type="protein sequence ID" value="OCL07238.1"/>
    <property type="molecule type" value="Genomic_DNA"/>
</dbReference>
<dbReference type="Pfam" id="PF04199">
    <property type="entry name" value="Cyclase"/>
    <property type="match status" value="1"/>
</dbReference>
<comment type="similarity">
    <text evidence="1">Belongs to the Cyclase 1 superfamily.</text>
</comment>
<dbReference type="PANTHER" id="PTHR34861">
    <property type="match status" value="1"/>
</dbReference>
<dbReference type="InterPro" id="IPR007325">
    <property type="entry name" value="KFase/CYL"/>
</dbReference>